<gene>
    <name evidence="1" type="ORF">GCM10011489_12540</name>
</gene>
<dbReference type="AlphaFoldDB" id="A0A916WSA6"/>
<name>A0A916WSA6_9ACTN</name>
<dbReference type="Pfam" id="PF13830">
    <property type="entry name" value="DUF4192"/>
    <property type="match status" value="1"/>
</dbReference>
<keyword evidence="2" id="KW-1185">Reference proteome</keyword>
<sequence>MVSLHDMTDLLTAIPGMLGFVPERSLVLVAFEPDSARIGASMRFDILLEGPGDKLLSPHLLSVIDHLGAVCEQQGFGDVFAVIVDDRHDGQSAVYRRVFTAVARALGPTSYLCVGVVVPQMIAGARWTVTHATPEHLGDTGVIGDPLISPMAVAQAVIQGRETHASRADLARSLSPRDVEDCSEPTCVVHGDRMDLPDLAPGELLAEAITVIAAFDGTQTCWEREVVRQALAHIHVRDAMMALAVTGLSSRAEQVYTDLVRALDGPERAPAATLLGHLYYVQGHGGMAGTAFEVALASCSDYNLACLLDSALARGMHPRELAGIIDYSYDLADEFGVTLPAPELDWAC</sequence>
<protein>
    <recommendedName>
        <fullName evidence="3">DUF4192 domain-containing protein</fullName>
    </recommendedName>
</protein>
<dbReference type="Proteomes" id="UP000621454">
    <property type="component" value="Unassembled WGS sequence"/>
</dbReference>
<comment type="caution">
    <text evidence="1">The sequence shown here is derived from an EMBL/GenBank/DDBJ whole genome shotgun (WGS) entry which is preliminary data.</text>
</comment>
<evidence type="ECO:0008006" key="3">
    <source>
        <dbReference type="Google" id="ProtNLM"/>
    </source>
</evidence>
<organism evidence="1 2">
    <name type="scientific">Gordonia jinhuaensis</name>
    <dbReference type="NCBI Taxonomy" id="1517702"/>
    <lineage>
        <taxon>Bacteria</taxon>
        <taxon>Bacillati</taxon>
        <taxon>Actinomycetota</taxon>
        <taxon>Actinomycetes</taxon>
        <taxon>Mycobacteriales</taxon>
        <taxon>Gordoniaceae</taxon>
        <taxon>Gordonia</taxon>
    </lineage>
</organism>
<dbReference type="InterPro" id="IPR025447">
    <property type="entry name" value="DUF4192"/>
</dbReference>
<proteinExistence type="predicted"/>
<reference evidence="1" key="1">
    <citation type="journal article" date="2014" name="Int. J. Syst. Evol. Microbiol.">
        <title>Complete genome sequence of Corynebacterium casei LMG S-19264T (=DSM 44701T), isolated from a smear-ripened cheese.</title>
        <authorList>
            <consortium name="US DOE Joint Genome Institute (JGI-PGF)"/>
            <person name="Walter F."/>
            <person name="Albersmeier A."/>
            <person name="Kalinowski J."/>
            <person name="Ruckert C."/>
        </authorList>
    </citation>
    <scope>NUCLEOTIDE SEQUENCE</scope>
    <source>
        <strain evidence="1">CGMCC 1.12827</strain>
    </source>
</reference>
<reference evidence="1" key="2">
    <citation type="submission" date="2020-09" db="EMBL/GenBank/DDBJ databases">
        <authorList>
            <person name="Sun Q."/>
            <person name="Zhou Y."/>
        </authorList>
    </citation>
    <scope>NUCLEOTIDE SEQUENCE</scope>
    <source>
        <strain evidence="1">CGMCC 1.12827</strain>
    </source>
</reference>
<accession>A0A916WSA6</accession>
<dbReference type="EMBL" id="BMGC01000006">
    <property type="protein sequence ID" value="GGB25863.1"/>
    <property type="molecule type" value="Genomic_DNA"/>
</dbReference>
<evidence type="ECO:0000313" key="1">
    <source>
        <dbReference type="EMBL" id="GGB25863.1"/>
    </source>
</evidence>
<evidence type="ECO:0000313" key="2">
    <source>
        <dbReference type="Proteomes" id="UP000621454"/>
    </source>
</evidence>